<evidence type="ECO:0000256" key="5">
    <source>
        <dbReference type="PROSITE-ProRule" id="PRU10015"/>
    </source>
</evidence>
<dbReference type="GO" id="GO:0006396">
    <property type="term" value="P:RNA processing"/>
    <property type="evidence" value="ECO:0007669"/>
    <property type="project" value="InterPro"/>
</dbReference>
<dbReference type="PANTHER" id="PTHR11061:SF30">
    <property type="entry name" value="TRNA (URACIL(54)-C(5))-METHYLTRANSFERASE"/>
    <property type="match status" value="1"/>
</dbReference>
<keyword evidence="7" id="KW-1185">Reference proteome</keyword>
<evidence type="ECO:0000256" key="3">
    <source>
        <dbReference type="ARBA" id="ARBA00022691"/>
    </source>
</evidence>
<evidence type="ECO:0000256" key="2">
    <source>
        <dbReference type="ARBA" id="ARBA00022679"/>
    </source>
</evidence>
<feature type="active site" evidence="5">
    <location>
        <position position="169"/>
    </location>
</feature>
<keyword evidence="3 4" id="KW-0949">S-adenosyl-L-methionine</keyword>
<dbReference type="GeneID" id="17319736"/>
<feature type="binding site" evidence="4">
    <location>
        <position position="43"/>
    </location>
    <ligand>
        <name>S-adenosyl-L-methionine</name>
        <dbReference type="ChEBI" id="CHEBI:59789"/>
    </ligand>
</feature>
<evidence type="ECO:0000256" key="1">
    <source>
        <dbReference type="ARBA" id="ARBA00022603"/>
    </source>
</evidence>
<dbReference type="Gramene" id="CDF32357">
    <property type="protein sequence ID" value="CDF32357"/>
    <property type="gene ID" value="CHC_T00008089001"/>
</dbReference>
<dbReference type="InterPro" id="IPR030390">
    <property type="entry name" value="MeTrfase_TrmA_AS"/>
</dbReference>
<dbReference type="GO" id="GO:0008757">
    <property type="term" value="F:S-adenosylmethionine-dependent methyltransferase activity"/>
    <property type="evidence" value="ECO:0007669"/>
    <property type="project" value="UniProtKB-ARBA"/>
</dbReference>
<dbReference type="Proteomes" id="UP000012073">
    <property type="component" value="Unassembled WGS sequence"/>
</dbReference>
<dbReference type="RefSeq" id="XP_005712022.1">
    <property type="nucleotide sequence ID" value="XM_005711965.1"/>
</dbReference>
<proteinExistence type="inferred from homology"/>
<evidence type="ECO:0008006" key="8">
    <source>
        <dbReference type="Google" id="ProtNLM"/>
    </source>
</evidence>
<dbReference type="PANTHER" id="PTHR11061">
    <property type="entry name" value="RNA M5U METHYLTRANSFERASE"/>
    <property type="match status" value="1"/>
</dbReference>
<dbReference type="InterPro" id="IPR029063">
    <property type="entry name" value="SAM-dependent_MTases_sf"/>
</dbReference>
<dbReference type="FunFam" id="3.40.50.150:FF:000009">
    <property type="entry name" value="23S rRNA (Uracil(1939)-C(5))-methyltransferase RlmD"/>
    <property type="match status" value="1"/>
</dbReference>
<feature type="binding site" evidence="4">
    <location>
        <position position="93"/>
    </location>
    <ligand>
        <name>S-adenosyl-L-methionine</name>
        <dbReference type="ChEBI" id="CHEBI:59789"/>
    </ligand>
</feature>
<dbReference type="PhylomeDB" id="R7Q149"/>
<dbReference type="Gene3D" id="3.40.50.150">
    <property type="entry name" value="Vaccinia Virus protein VP39"/>
    <property type="match status" value="1"/>
</dbReference>
<dbReference type="Pfam" id="PF05958">
    <property type="entry name" value="tRNA_U5-meth_tr"/>
    <property type="match status" value="1"/>
</dbReference>
<dbReference type="GO" id="GO:0008173">
    <property type="term" value="F:RNA methyltransferase activity"/>
    <property type="evidence" value="ECO:0007669"/>
    <property type="project" value="InterPro"/>
</dbReference>
<reference evidence="7" key="1">
    <citation type="journal article" date="2013" name="Proc. Natl. Acad. Sci. U.S.A.">
        <title>Genome structure and metabolic features in the red seaweed Chondrus crispus shed light on evolution of the Archaeplastida.</title>
        <authorList>
            <person name="Collen J."/>
            <person name="Porcel B."/>
            <person name="Carre W."/>
            <person name="Ball S.G."/>
            <person name="Chaparro C."/>
            <person name="Tonon T."/>
            <person name="Barbeyron T."/>
            <person name="Michel G."/>
            <person name="Noel B."/>
            <person name="Valentin K."/>
            <person name="Elias M."/>
            <person name="Artiguenave F."/>
            <person name="Arun A."/>
            <person name="Aury J.M."/>
            <person name="Barbosa-Neto J.F."/>
            <person name="Bothwell J.H."/>
            <person name="Bouget F.Y."/>
            <person name="Brillet L."/>
            <person name="Cabello-Hurtado F."/>
            <person name="Capella-Gutierrez S."/>
            <person name="Charrier B."/>
            <person name="Cladiere L."/>
            <person name="Cock J.M."/>
            <person name="Coelho S.M."/>
            <person name="Colleoni C."/>
            <person name="Czjzek M."/>
            <person name="Da Silva C."/>
            <person name="Delage L."/>
            <person name="Denoeud F."/>
            <person name="Deschamps P."/>
            <person name="Dittami S.M."/>
            <person name="Gabaldon T."/>
            <person name="Gachon C.M."/>
            <person name="Groisillier A."/>
            <person name="Herve C."/>
            <person name="Jabbari K."/>
            <person name="Katinka M."/>
            <person name="Kloareg B."/>
            <person name="Kowalczyk N."/>
            <person name="Labadie K."/>
            <person name="Leblanc C."/>
            <person name="Lopez P.J."/>
            <person name="McLachlan D.H."/>
            <person name="Meslet-Cladiere L."/>
            <person name="Moustafa A."/>
            <person name="Nehr Z."/>
            <person name="Nyvall Collen P."/>
            <person name="Panaud O."/>
            <person name="Partensky F."/>
            <person name="Poulain J."/>
            <person name="Rensing S.A."/>
            <person name="Rousvoal S."/>
            <person name="Samson G."/>
            <person name="Symeonidi A."/>
            <person name="Weissenbach J."/>
            <person name="Zambounis A."/>
            <person name="Wincker P."/>
            <person name="Boyen C."/>
        </authorList>
    </citation>
    <scope>NUCLEOTIDE SEQUENCE [LARGE SCALE GENOMIC DNA]</scope>
    <source>
        <strain evidence="7">cv. Stackhouse</strain>
    </source>
</reference>
<organism evidence="6 7">
    <name type="scientific">Chondrus crispus</name>
    <name type="common">Carrageen Irish moss</name>
    <name type="synonym">Polymorpha crispa</name>
    <dbReference type="NCBI Taxonomy" id="2769"/>
    <lineage>
        <taxon>Eukaryota</taxon>
        <taxon>Rhodophyta</taxon>
        <taxon>Florideophyceae</taxon>
        <taxon>Rhodymeniophycidae</taxon>
        <taxon>Gigartinales</taxon>
        <taxon>Gigartinaceae</taxon>
        <taxon>Chondrus</taxon>
    </lineage>
</organism>
<evidence type="ECO:0000313" key="7">
    <source>
        <dbReference type="Proteomes" id="UP000012073"/>
    </source>
</evidence>
<dbReference type="CDD" id="cd02440">
    <property type="entry name" value="AdoMet_MTases"/>
    <property type="match status" value="1"/>
</dbReference>
<dbReference type="PROSITE" id="PS01230">
    <property type="entry name" value="TRMA_1"/>
    <property type="match status" value="1"/>
</dbReference>
<dbReference type="GO" id="GO:0001510">
    <property type="term" value="P:RNA methylation"/>
    <property type="evidence" value="ECO:0007669"/>
    <property type="project" value="UniProtKB-ARBA"/>
</dbReference>
<evidence type="ECO:0000256" key="4">
    <source>
        <dbReference type="PROSITE-ProRule" id="PRU01024"/>
    </source>
</evidence>
<sequence>MSGEKGGHDMDEGRERLLAGSKKYIEQVLGRLVFRISANSFFQTNPMQAQLLYNEVQKAAKLTSDDTVLDLFCGTGTIGLSLAASSKHVVGIDIVASAIEDANENAMANNIANVTFEQGNLDKVDAVLKGAGIPDANVVVVDPPRAGLHPGLLKFLAQCQAKRIVYVSCNPVSQVRDLELLEEKAEGRFRVSSIQPVDMFPNTPHVESVATLERV</sequence>
<evidence type="ECO:0000313" key="6">
    <source>
        <dbReference type="EMBL" id="CDF32357.1"/>
    </source>
</evidence>
<accession>R7Q149</accession>
<dbReference type="EMBL" id="HG001477">
    <property type="protein sequence ID" value="CDF32357.1"/>
    <property type="molecule type" value="Genomic_DNA"/>
</dbReference>
<dbReference type="NCBIfam" id="TIGR00479">
    <property type="entry name" value="rumA"/>
    <property type="match status" value="1"/>
</dbReference>
<comment type="similarity">
    <text evidence="4">Belongs to the class I-like SAM-binding methyltransferase superfamily. RNA M5U methyltransferase family.</text>
</comment>
<feature type="binding site" evidence="4">
    <location>
        <position position="142"/>
    </location>
    <ligand>
        <name>S-adenosyl-L-methionine</name>
        <dbReference type="ChEBI" id="CHEBI:59789"/>
    </ligand>
</feature>
<feature type="binding site" evidence="4">
    <location>
        <position position="72"/>
    </location>
    <ligand>
        <name>S-adenosyl-L-methionine</name>
        <dbReference type="ChEBI" id="CHEBI:59789"/>
    </ligand>
</feature>
<gene>
    <name evidence="6" type="ORF">CHC_T00008089001</name>
</gene>
<feature type="active site" description="Nucleophile" evidence="4">
    <location>
        <position position="169"/>
    </location>
</feature>
<dbReference type="STRING" id="2769.R7Q149"/>
<dbReference type="Gene3D" id="2.40.50.1070">
    <property type="match status" value="1"/>
</dbReference>
<protein>
    <recommendedName>
        <fullName evidence="8">Methyltransferase domain-containing protein</fullName>
    </recommendedName>
</protein>
<dbReference type="OMA" id="HTTHYET"/>
<dbReference type="InterPro" id="IPR010280">
    <property type="entry name" value="U5_MeTrfase_fam"/>
</dbReference>
<name>R7Q149_CHOCR</name>
<keyword evidence="2 4" id="KW-0808">Transferase</keyword>
<dbReference type="AlphaFoldDB" id="R7Q149"/>
<keyword evidence="1 4" id="KW-0489">Methyltransferase</keyword>
<dbReference type="KEGG" id="ccp:CHC_T00008089001"/>
<dbReference type="PROSITE" id="PS51687">
    <property type="entry name" value="SAM_MT_RNA_M5U"/>
    <property type="match status" value="1"/>
</dbReference>
<dbReference type="SUPFAM" id="SSF53335">
    <property type="entry name" value="S-adenosyl-L-methionine-dependent methyltransferases"/>
    <property type="match status" value="1"/>
</dbReference>
<dbReference type="OrthoDB" id="10250660at2759"/>